<proteinExistence type="inferred from homology"/>
<dbReference type="SUPFAM" id="SSF53850">
    <property type="entry name" value="Periplasmic binding protein-like II"/>
    <property type="match status" value="1"/>
</dbReference>
<evidence type="ECO:0000256" key="1">
    <source>
        <dbReference type="ARBA" id="ARBA00005695"/>
    </source>
</evidence>
<feature type="non-terminal residue" evidence="4">
    <location>
        <position position="130"/>
    </location>
</feature>
<evidence type="ECO:0000259" key="3">
    <source>
        <dbReference type="Pfam" id="PF00496"/>
    </source>
</evidence>
<organism evidence="4 5">
    <name type="scientific">Corallococcus praedator</name>
    <dbReference type="NCBI Taxonomy" id="2316724"/>
    <lineage>
        <taxon>Bacteria</taxon>
        <taxon>Pseudomonadati</taxon>
        <taxon>Myxococcota</taxon>
        <taxon>Myxococcia</taxon>
        <taxon>Myxococcales</taxon>
        <taxon>Cystobacterineae</taxon>
        <taxon>Myxococcaceae</taxon>
        <taxon>Corallococcus</taxon>
    </lineage>
</organism>
<comment type="similarity">
    <text evidence="1">Belongs to the bacterial solute-binding protein 5 family.</text>
</comment>
<evidence type="ECO:0000313" key="5">
    <source>
        <dbReference type="Proteomes" id="UP000278907"/>
    </source>
</evidence>
<keyword evidence="5" id="KW-1185">Reference proteome</keyword>
<evidence type="ECO:0000313" key="4">
    <source>
        <dbReference type="EMBL" id="RKH75683.1"/>
    </source>
</evidence>
<gene>
    <name evidence="4" type="ORF">D7Y13_44630</name>
</gene>
<comment type="caution">
    <text evidence="4">The sequence shown here is derived from an EMBL/GenBank/DDBJ whole genome shotgun (WGS) entry which is preliminary data.</text>
</comment>
<evidence type="ECO:0000256" key="2">
    <source>
        <dbReference type="ARBA" id="ARBA00022729"/>
    </source>
</evidence>
<dbReference type="Gene3D" id="3.40.190.10">
    <property type="entry name" value="Periplasmic binding protein-like II"/>
    <property type="match status" value="1"/>
</dbReference>
<dbReference type="PANTHER" id="PTHR30290:SF38">
    <property type="entry name" value="D,D-DIPEPTIDE-BINDING PERIPLASMIC PROTEIN DDPA-RELATED"/>
    <property type="match status" value="1"/>
</dbReference>
<name>A0ABX9Q454_9BACT</name>
<dbReference type="PANTHER" id="PTHR30290">
    <property type="entry name" value="PERIPLASMIC BINDING COMPONENT OF ABC TRANSPORTER"/>
    <property type="match status" value="1"/>
</dbReference>
<dbReference type="InterPro" id="IPR039424">
    <property type="entry name" value="SBP_5"/>
</dbReference>
<sequence length="130" mass="14447">MIGSGPYKFVPGEFVPGQRSVYLKNTDYVPRSEPANVLAGGKIAHIDRVEWRSLDPTTATAALITGEVDFLQSVGVDVIPVLKKEKSVQVVEYDPEGLTNIVRFNVLHPPFNNKRLRQIVLEAMDQDDVN</sequence>
<protein>
    <submittedName>
        <fullName evidence="4">ABC transporter substrate-binding protein</fullName>
    </submittedName>
</protein>
<dbReference type="Pfam" id="PF00496">
    <property type="entry name" value="SBP_bac_5"/>
    <property type="match status" value="1"/>
</dbReference>
<accession>A0ABX9Q454</accession>
<dbReference type="InterPro" id="IPR000914">
    <property type="entry name" value="SBP_5_dom"/>
</dbReference>
<keyword evidence="2" id="KW-0732">Signal</keyword>
<dbReference type="EMBL" id="RAWI01001392">
    <property type="protein sequence ID" value="RKH75683.1"/>
    <property type="molecule type" value="Genomic_DNA"/>
</dbReference>
<feature type="domain" description="Solute-binding protein family 5" evidence="3">
    <location>
        <begin position="1"/>
        <end position="129"/>
    </location>
</feature>
<reference evidence="4 5" key="1">
    <citation type="submission" date="2018-09" db="EMBL/GenBank/DDBJ databases">
        <authorList>
            <person name="Livingstone P.G."/>
            <person name="Whitworth D.E."/>
        </authorList>
    </citation>
    <scope>NUCLEOTIDE SEQUENCE [LARGE SCALE GENOMIC DNA]</scope>
    <source>
        <strain evidence="4 5">CA031B</strain>
    </source>
</reference>
<dbReference type="Proteomes" id="UP000278907">
    <property type="component" value="Unassembled WGS sequence"/>
</dbReference>